<dbReference type="Gene3D" id="2.60.40.10">
    <property type="entry name" value="Immunoglobulins"/>
    <property type="match status" value="1"/>
</dbReference>
<name>A0A517W183_9PLAN</name>
<evidence type="ECO:0000256" key="1">
    <source>
        <dbReference type="SAM" id="MobiDB-lite"/>
    </source>
</evidence>
<dbReference type="PANTHER" id="PTHR37833:SF1">
    <property type="entry name" value="SIGNAL PEPTIDE PROTEIN"/>
    <property type="match status" value="1"/>
</dbReference>
<accession>A0A517W183</accession>
<dbReference type="InterPro" id="IPR013783">
    <property type="entry name" value="Ig-like_fold"/>
</dbReference>
<dbReference type="InterPro" id="IPR011467">
    <property type="entry name" value="DUF1573"/>
</dbReference>
<sequence length="419" mass="46473">MNLRAILTTIVVLIAALAGTIWLGRGNSTLETGNSGNRPKAVEDDRPKVSETGPYPKAVVDEELYKFGEMAVGQSLSHKFVLKNEGEAPLEVKKGNTTCKCTLSEMKDNAVAPGESIEIELIWTPKTPQENFGQTATIWTNDPKNQEMKLQIEGTVNNLISFTGDSLGSPNWSLPIMSTEEPVSFTGKIHTKYLDDFKILEIISSNPGLSSSSKPLTPEELKEVDAKSGYGIKITGDPNKFPLGGFMERLTVKTDIPNNLKSQEQDNAHKHADHEGHDHKHGEQEQYKEFVIQVSGNHTGPIRIVPTFGVHWNPKTMVLNLGEFASKEGKEVTLSMFVEGTEQPLKILSQKIVPDFLEFELKKDDKFQSKTKQRYQLKFGVPAGKPSMSFGRGNLANVKLQTNHPNAKEINFRVQFISL</sequence>
<dbReference type="AlphaFoldDB" id="A0A517W183"/>
<dbReference type="EMBL" id="CP037920">
    <property type="protein sequence ID" value="QDT99017.1"/>
    <property type="molecule type" value="Genomic_DNA"/>
</dbReference>
<dbReference type="PANTHER" id="PTHR37833">
    <property type="entry name" value="LIPOPROTEIN-RELATED"/>
    <property type="match status" value="1"/>
</dbReference>
<organism evidence="2 3">
    <name type="scientific">Gimesia aquarii</name>
    <dbReference type="NCBI Taxonomy" id="2527964"/>
    <lineage>
        <taxon>Bacteria</taxon>
        <taxon>Pseudomonadati</taxon>
        <taxon>Planctomycetota</taxon>
        <taxon>Planctomycetia</taxon>
        <taxon>Planctomycetales</taxon>
        <taxon>Planctomycetaceae</taxon>
        <taxon>Gimesia</taxon>
    </lineage>
</organism>
<dbReference type="Pfam" id="PF07610">
    <property type="entry name" value="DUF1573"/>
    <property type="match status" value="1"/>
</dbReference>
<dbReference type="RefSeq" id="WP_144988146.1">
    <property type="nucleotide sequence ID" value="NZ_CP037920.1"/>
</dbReference>
<evidence type="ECO:0000313" key="3">
    <source>
        <dbReference type="Proteomes" id="UP000318704"/>
    </source>
</evidence>
<protein>
    <recommendedName>
        <fullName evidence="4">DUF1573 domain-containing protein</fullName>
    </recommendedName>
</protein>
<feature type="compositionally biased region" description="Polar residues" evidence="1">
    <location>
        <begin position="28"/>
        <end position="37"/>
    </location>
</feature>
<dbReference type="KEGG" id="gaw:V144x_45270"/>
<feature type="region of interest" description="Disordered" evidence="1">
    <location>
        <begin position="28"/>
        <end position="54"/>
    </location>
</feature>
<evidence type="ECO:0008006" key="4">
    <source>
        <dbReference type="Google" id="ProtNLM"/>
    </source>
</evidence>
<feature type="compositionally biased region" description="Basic and acidic residues" evidence="1">
    <location>
        <begin position="40"/>
        <end position="49"/>
    </location>
</feature>
<gene>
    <name evidence="2" type="ORF">V144x_45270</name>
</gene>
<proteinExistence type="predicted"/>
<reference evidence="2 3" key="1">
    <citation type="submission" date="2019-03" db="EMBL/GenBank/DDBJ databases">
        <title>Deep-cultivation of Planctomycetes and their phenomic and genomic characterization uncovers novel biology.</title>
        <authorList>
            <person name="Wiegand S."/>
            <person name="Jogler M."/>
            <person name="Boedeker C."/>
            <person name="Pinto D."/>
            <person name="Vollmers J."/>
            <person name="Rivas-Marin E."/>
            <person name="Kohn T."/>
            <person name="Peeters S.H."/>
            <person name="Heuer A."/>
            <person name="Rast P."/>
            <person name="Oberbeckmann S."/>
            <person name="Bunk B."/>
            <person name="Jeske O."/>
            <person name="Meyerdierks A."/>
            <person name="Storesund J.E."/>
            <person name="Kallscheuer N."/>
            <person name="Luecker S."/>
            <person name="Lage O.M."/>
            <person name="Pohl T."/>
            <person name="Merkel B.J."/>
            <person name="Hornburger P."/>
            <person name="Mueller R.-W."/>
            <person name="Bruemmer F."/>
            <person name="Labrenz M."/>
            <person name="Spormann A.M."/>
            <person name="Op den Camp H."/>
            <person name="Overmann J."/>
            <person name="Amann R."/>
            <person name="Jetten M.S.M."/>
            <person name="Mascher T."/>
            <person name="Medema M.H."/>
            <person name="Devos D.P."/>
            <person name="Kaster A.-K."/>
            <person name="Ovreas L."/>
            <person name="Rohde M."/>
            <person name="Galperin M.Y."/>
            <person name="Jogler C."/>
        </authorList>
    </citation>
    <scope>NUCLEOTIDE SEQUENCE [LARGE SCALE GENOMIC DNA]</scope>
    <source>
        <strain evidence="2 3">V144</strain>
    </source>
</reference>
<evidence type="ECO:0000313" key="2">
    <source>
        <dbReference type="EMBL" id="QDT99017.1"/>
    </source>
</evidence>
<dbReference type="Proteomes" id="UP000318704">
    <property type="component" value="Chromosome"/>
</dbReference>